<evidence type="ECO:0000256" key="2">
    <source>
        <dbReference type="SAM" id="MobiDB-lite"/>
    </source>
</evidence>
<name>A0A453LWT1_AEGTS</name>
<feature type="region of interest" description="Disordered" evidence="2">
    <location>
        <begin position="758"/>
        <end position="783"/>
    </location>
</feature>
<dbReference type="InterPro" id="IPR044824">
    <property type="entry name" value="MAIN-like"/>
</dbReference>
<dbReference type="PANTHER" id="PTHR46033">
    <property type="entry name" value="PROTEIN MAIN-LIKE 2"/>
    <property type="match status" value="1"/>
</dbReference>
<evidence type="ECO:0000259" key="3">
    <source>
        <dbReference type="Pfam" id="PF10536"/>
    </source>
</evidence>
<evidence type="ECO:0000313" key="4">
    <source>
        <dbReference type="EnsemblPlants" id="AET5Gv20936200.3"/>
    </source>
</evidence>
<keyword evidence="5" id="KW-1185">Reference proteome</keyword>
<dbReference type="Gramene" id="AET5Gv20936200.3">
    <property type="protein sequence ID" value="AET5Gv20936200.3"/>
    <property type="gene ID" value="AET5Gv20936200"/>
</dbReference>
<feature type="domain" description="Aminotransferase-like plant mobile" evidence="3">
    <location>
        <begin position="139"/>
        <end position="502"/>
    </location>
</feature>
<organism evidence="4 5">
    <name type="scientific">Aegilops tauschii subsp. strangulata</name>
    <name type="common">Goatgrass</name>
    <dbReference type="NCBI Taxonomy" id="200361"/>
    <lineage>
        <taxon>Eukaryota</taxon>
        <taxon>Viridiplantae</taxon>
        <taxon>Streptophyta</taxon>
        <taxon>Embryophyta</taxon>
        <taxon>Tracheophyta</taxon>
        <taxon>Spermatophyta</taxon>
        <taxon>Magnoliopsida</taxon>
        <taxon>Liliopsida</taxon>
        <taxon>Poales</taxon>
        <taxon>Poaceae</taxon>
        <taxon>BOP clade</taxon>
        <taxon>Pooideae</taxon>
        <taxon>Triticodae</taxon>
        <taxon>Triticeae</taxon>
        <taxon>Triticinae</taxon>
        <taxon>Aegilops</taxon>
    </lineage>
</organism>
<dbReference type="EnsemblPlants" id="AET5Gv20936200.3">
    <property type="protein sequence ID" value="AET5Gv20936200.3"/>
    <property type="gene ID" value="AET5Gv20936200"/>
</dbReference>
<sequence length="898" mass="98974">PGLYGYASILFYYCLPPIPTSTEHFPYSRSPCSAPPRKPQPTQSPTAMSSDDELRGLLVQESTTAIVSVADPSRPTARSAHSLLPRAGGALPSPPRNAGPVLGDQLPVDWTAWPGSSKLWRRWVARLRPRHERLWRKLGILDAVLATTGWVRRDEGLLLQLAGFWSGETNTFVFPWGEATVTLEDMAVLGGLPLLGRPVWSRLPDALRGDVDALNRCTNKKPSFAPWVKQFVERPTGEVAAAGRGETEAAALLEHGAFLAMWLTRYVLPAPPFDVVRPDVFPLAAGMARGRCSALAPAVLANIYNDLSALSHHLSLGTSDQAFMASAPLHILQLWVWERFPELRPEAEIPSTASHGDDPGMPRAAKWHNVRNPLDPGYIHAVLMSPEEFEWRPYGGSSFALPQGKDGCWVHCHDVATSKELQSFAQCLLPCELVGMQCIEHYCPHRVARQLGFDQDVPGTVTRANSCRKTAWATYRMRPEDVSFFVPRRDPGMTVEYAQWWKPYSSACAAAVANAARMKQPNVAGDGLSLSGVDCGKKRHLEAGMTPQDDIEDEIPLAERLNSVILKTQSQDTETRILEDGETKQNSEAVLSDLVASRVRKGRRRVISHKVAEQALPDSEAVLVSAVDHKPLCGPVTKNEHFEKQASASVFTCDEKNVSSEHGEVEGAVSARSNKGIGAAIGVDVYSNLPDILAISDNELDEIFGKESEATAICMELSKLSMATSNSDQPIRRDEQDCSESKDIMVQKNCNYELPAVQSDSTLRQEPDKTRDVMEEGDQRAKVDRENSAVFKGNNDASSSGLVYGNDELVKRVISTKTLYYLRPFDWVKDAQVRDSRATNAGQVILQPGREVGTPEMIREASEAREAEKVELETIIDCLKEEIVALEMQLRDRTTSKI</sequence>
<reference evidence="4" key="4">
    <citation type="submission" date="2019-03" db="UniProtKB">
        <authorList>
            <consortium name="EnsemblPlants"/>
        </authorList>
    </citation>
    <scope>IDENTIFICATION</scope>
</reference>
<evidence type="ECO:0000313" key="5">
    <source>
        <dbReference type="Proteomes" id="UP000015105"/>
    </source>
</evidence>
<evidence type="ECO:0000256" key="1">
    <source>
        <dbReference type="SAM" id="Coils"/>
    </source>
</evidence>
<feature type="compositionally biased region" description="Basic and acidic residues" evidence="2">
    <location>
        <begin position="763"/>
        <end position="783"/>
    </location>
</feature>
<dbReference type="Pfam" id="PF10536">
    <property type="entry name" value="PMD"/>
    <property type="match status" value="1"/>
</dbReference>
<dbReference type="Proteomes" id="UP000015105">
    <property type="component" value="Chromosome 5D"/>
</dbReference>
<reference evidence="4" key="5">
    <citation type="journal article" date="2021" name="G3 (Bethesda)">
        <title>Aegilops tauschii genome assembly Aet v5.0 features greater sequence contiguity and improved annotation.</title>
        <authorList>
            <person name="Wang L."/>
            <person name="Zhu T."/>
            <person name="Rodriguez J.C."/>
            <person name="Deal K.R."/>
            <person name="Dubcovsky J."/>
            <person name="McGuire P.E."/>
            <person name="Lux T."/>
            <person name="Spannagl M."/>
            <person name="Mayer K.F.X."/>
            <person name="Baldrich P."/>
            <person name="Meyers B.C."/>
            <person name="Huo N."/>
            <person name="Gu Y.Q."/>
            <person name="Zhou H."/>
            <person name="Devos K.M."/>
            <person name="Bennetzen J.L."/>
            <person name="Unver T."/>
            <person name="Budak H."/>
            <person name="Gulick P.J."/>
            <person name="Galiba G."/>
            <person name="Kalapos B."/>
            <person name="Nelson D.R."/>
            <person name="Li P."/>
            <person name="You F.M."/>
            <person name="Luo M.C."/>
            <person name="Dvorak J."/>
        </authorList>
    </citation>
    <scope>NUCLEOTIDE SEQUENCE [LARGE SCALE GENOMIC DNA]</scope>
    <source>
        <strain evidence="4">cv. AL8/78</strain>
    </source>
</reference>
<feature type="coiled-coil region" evidence="1">
    <location>
        <begin position="862"/>
        <end position="889"/>
    </location>
</feature>
<dbReference type="AlphaFoldDB" id="A0A453LWT1"/>
<reference evidence="4" key="3">
    <citation type="journal article" date="2017" name="Nature">
        <title>Genome sequence of the progenitor of the wheat D genome Aegilops tauschii.</title>
        <authorList>
            <person name="Luo M.C."/>
            <person name="Gu Y.Q."/>
            <person name="Puiu D."/>
            <person name="Wang H."/>
            <person name="Twardziok S.O."/>
            <person name="Deal K.R."/>
            <person name="Huo N."/>
            <person name="Zhu T."/>
            <person name="Wang L."/>
            <person name="Wang Y."/>
            <person name="McGuire P.E."/>
            <person name="Liu S."/>
            <person name="Long H."/>
            <person name="Ramasamy R.K."/>
            <person name="Rodriguez J.C."/>
            <person name="Van S.L."/>
            <person name="Yuan L."/>
            <person name="Wang Z."/>
            <person name="Xia Z."/>
            <person name="Xiao L."/>
            <person name="Anderson O.D."/>
            <person name="Ouyang S."/>
            <person name="Liang Y."/>
            <person name="Zimin A.V."/>
            <person name="Pertea G."/>
            <person name="Qi P."/>
            <person name="Bennetzen J.L."/>
            <person name="Dai X."/>
            <person name="Dawson M.W."/>
            <person name="Muller H.G."/>
            <person name="Kugler K."/>
            <person name="Rivarola-Duarte L."/>
            <person name="Spannagl M."/>
            <person name="Mayer K.F.X."/>
            <person name="Lu F.H."/>
            <person name="Bevan M.W."/>
            <person name="Leroy P."/>
            <person name="Li P."/>
            <person name="You F.M."/>
            <person name="Sun Q."/>
            <person name="Liu Z."/>
            <person name="Lyons E."/>
            <person name="Wicker T."/>
            <person name="Salzberg S.L."/>
            <person name="Devos K.M."/>
            <person name="Dvorak J."/>
        </authorList>
    </citation>
    <scope>NUCLEOTIDE SEQUENCE [LARGE SCALE GENOMIC DNA]</scope>
    <source>
        <strain evidence="4">cv. AL8/78</strain>
    </source>
</reference>
<feature type="region of interest" description="Disordered" evidence="2">
    <location>
        <begin position="25"/>
        <end position="51"/>
    </location>
</feature>
<dbReference type="STRING" id="200361.A0A453LWT1"/>
<feature type="compositionally biased region" description="Polar residues" evidence="2">
    <location>
        <begin position="40"/>
        <end position="49"/>
    </location>
</feature>
<reference evidence="5" key="2">
    <citation type="journal article" date="2017" name="Nat. Plants">
        <title>The Aegilops tauschii genome reveals multiple impacts of transposons.</title>
        <authorList>
            <person name="Zhao G."/>
            <person name="Zou C."/>
            <person name="Li K."/>
            <person name="Wang K."/>
            <person name="Li T."/>
            <person name="Gao L."/>
            <person name="Zhang X."/>
            <person name="Wang H."/>
            <person name="Yang Z."/>
            <person name="Liu X."/>
            <person name="Jiang W."/>
            <person name="Mao L."/>
            <person name="Kong X."/>
            <person name="Jiao Y."/>
            <person name="Jia J."/>
        </authorList>
    </citation>
    <scope>NUCLEOTIDE SEQUENCE [LARGE SCALE GENOMIC DNA]</scope>
    <source>
        <strain evidence="5">cv. AL8/78</strain>
    </source>
</reference>
<dbReference type="InterPro" id="IPR019557">
    <property type="entry name" value="AminoTfrase-like_pln_mobile"/>
</dbReference>
<proteinExistence type="predicted"/>
<dbReference type="PANTHER" id="PTHR46033:SF81">
    <property type="entry name" value="AMINOTRANSFERASE-LIKE PLANT MOBILE DOMAIN-CONTAINING PROTEIN"/>
    <property type="match status" value="1"/>
</dbReference>
<keyword evidence="1" id="KW-0175">Coiled coil</keyword>
<protein>
    <recommendedName>
        <fullName evidence="3">Aminotransferase-like plant mobile domain-containing protein</fullName>
    </recommendedName>
</protein>
<accession>A0A453LWT1</accession>
<feature type="region of interest" description="Disordered" evidence="2">
    <location>
        <begin position="72"/>
        <end position="97"/>
    </location>
</feature>
<reference evidence="5" key="1">
    <citation type="journal article" date="2014" name="Science">
        <title>Ancient hybridizations among the ancestral genomes of bread wheat.</title>
        <authorList>
            <consortium name="International Wheat Genome Sequencing Consortium,"/>
            <person name="Marcussen T."/>
            <person name="Sandve S.R."/>
            <person name="Heier L."/>
            <person name="Spannagl M."/>
            <person name="Pfeifer M."/>
            <person name="Jakobsen K.S."/>
            <person name="Wulff B.B."/>
            <person name="Steuernagel B."/>
            <person name="Mayer K.F."/>
            <person name="Olsen O.A."/>
        </authorList>
    </citation>
    <scope>NUCLEOTIDE SEQUENCE [LARGE SCALE GENOMIC DNA]</scope>
    <source>
        <strain evidence="5">cv. AL8/78</strain>
    </source>
</reference>
<dbReference type="GO" id="GO:0010073">
    <property type="term" value="P:meristem maintenance"/>
    <property type="evidence" value="ECO:0007669"/>
    <property type="project" value="InterPro"/>
</dbReference>